<keyword evidence="1" id="KW-0805">Transcription regulation</keyword>
<dbReference type="SUPFAM" id="SSF46785">
    <property type="entry name" value="Winged helix' DNA-binding domain"/>
    <property type="match status" value="1"/>
</dbReference>
<protein>
    <submittedName>
        <fullName evidence="5">Transcriptional regulator</fullName>
    </submittedName>
</protein>
<keyword evidence="6" id="KW-1185">Reference proteome</keyword>
<sequence>MPDADGHPNREEINLPAVLHALADPMRYRVVATLVREPDGTERTCSSFGLPVSKSTRTHHFRVLREAGLIRQVDRGNSRMTRLRRADLEARFPGLLDLLASNAPAEPAAS</sequence>
<dbReference type="PANTHER" id="PTHR33154">
    <property type="entry name" value="TRANSCRIPTIONAL REGULATOR, ARSR FAMILY"/>
    <property type="match status" value="1"/>
</dbReference>
<dbReference type="InterPro" id="IPR011991">
    <property type="entry name" value="ArsR-like_HTH"/>
</dbReference>
<evidence type="ECO:0000313" key="5">
    <source>
        <dbReference type="EMBL" id="GDY31851.1"/>
    </source>
</evidence>
<reference evidence="6" key="1">
    <citation type="submission" date="2019-04" db="EMBL/GenBank/DDBJ databases">
        <title>Draft genome sequence of Pseudonocardiaceae bacterium SL3-2-4.</title>
        <authorList>
            <person name="Ningsih F."/>
            <person name="Yokota A."/>
            <person name="Sakai Y."/>
            <person name="Nanatani K."/>
            <person name="Yabe S."/>
            <person name="Oetari A."/>
            <person name="Sjamsuridzal W."/>
        </authorList>
    </citation>
    <scope>NUCLEOTIDE SEQUENCE [LARGE SCALE GENOMIC DNA]</scope>
    <source>
        <strain evidence="6">SL3-2-4</strain>
    </source>
</reference>
<evidence type="ECO:0000259" key="4">
    <source>
        <dbReference type="PROSITE" id="PS50987"/>
    </source>
</evidence>
<evidence type="ECO:0000256" key="2">
    <source>
        <dbReference type="ARBA" id="ARBA00023125"/>
    </source>
</evidence>
<dbReference type="OrthoDB" id="4471357at2"/>
<dbReference type="Proteomes" id="UP000298860">
    <property type="component" value="Unassembled WGS sequence"/>
</dbReference>
<evidence type="ECO:0000313" key="6">
    <source>
        <dbReference type="Proteomes" id="UP000298860"/>
    </source>
</evidence>
<dbReference type="EMBL" id="BJFL01000018">
    <property type="protein sequence ID" value="GDY31851.1"/>
    <property type="molecule type" value="Genomic_DNA"/>
</dbReference>
<dbReference type="Gene3D" id="1.10.10.10">
    <property type="entry name" value="Winged helix-like DNA-binding domain superfamily/Winged helix DNA-binding domain"/>
    <property type="match status" value="1"/>
</dbReference>
<dbReference type="InterPro" id="IPR001845">
    <property type="entry name" value="HTH_ArsR_DNA-bd_dom"/>
</dbReference>
<keyword evidence="2" id="KW-0238">DNA-binding</keyword>
<evidence type="ECO:0000256" key="1">
    <source>
        <dbReference type="ARBA" id="ARBA00023015"/>
    </source>
</evidence>
<proteinExistence type="predicted"/>
<dbReference type="PANTHER" id="PTHR33154:SF12">
    <property type="entry name" value="TRANSCRIPTIONAL REGULATORY PROTEIN"/>
    <property type="match status" value="1"/>
</dbReference>
<dbReference type="GO" id="GO:0003700">
    <property type="term" value="F:DNA-binding transcription factor activity"/>
    <property type="evidence" value="ECO:0007669"/>
    <property type="project" value="InterPro"/>
</dbReference>
<keyword evidence="3" id="KW-0804">Transcription</keyword>
<feature type="domain" description="HTH arsR-type" evidence="4">
    <location>
        <begin position="7"/>
        <end position="103"/>
    </location>
</feature>
<comment type="caution">
    <text evidence="5">The sequence shown here is derived from an EMBL/GenBank/DDBJ whole genome shotgun (WGS) entry which is preliminary data.</text>
</comment>
<organism evidence="5 6">
    <name type="scientific">Gandjariella thermophila</name>
    <dbReference type="NCBI Taxonomy" id="1931992"/>
    <lineage>
        <taxon>Bacteria</taxon>
        <taxon>Bacillati</taxon>
        <taxon>Actinomycetota</taxon>
        <taxon>Actinomycetes</taxon>
        <taxon>Pseudonocardiales</taxon>
        <taxon>Pseudonocardiaceae</taxon>
        <taxon>Gandjariella</taxon>
    </lineage>
</organism>
<accession>A0A4D4J5N4</accession>
<evidence type="ECO:0000256" key="3">
    <source>
        <dbReference type="ARBA" id="ARBA00023163"/>
    </source>
</evidence>
<dbReference type="PRINTS" id="PR00778">
    <property type="entry name" value="HTHARSR"/>
</dbReference>
<dbReference type="AlphaFoldDB" id="A0A4D4J5N4"/>
<dbReference type="InterPro" id="IPR036388">
    <property type="entry name" value="WH-like_DNA-bd_sf"/>
</dbReference>
<dbReference type="InterPro" id="IPR036390">
    <property type="entry name" value="WH_DNA-bd_sf"/>
</dbReference>
<name>A0A4D4J5N4_9PSEU</name>
<dbReference type="SMART" id="SM00418">
    <property type="entry name" value="HTH_ARSR"/>
    <property type="match status" value="1"/>
</dbReference>
<dbReference type="InterPro" id="IPR051081">
    <property type="entry name" value="HTH_MetalResp_TranReg"/>
</dbReference>
<gene>
    <name evidence="5" type="ORF">GTS_34840</name>
</gene>
<dbReference type="RefSeq" id="WP_137814900.1">
    <property type="nucleotide sequence ID" value="NZ_BJFL01000018.1"/>
</dbReference>
<dbReference type="GO" id="GO:0003677">
    <property type="term" value="F:DNA binding"/>
    <property type="evidence" value="ECO:0007669"/>
    <property type="project" value="UniProtKB-KW"/>
</dbReference>
<dbReference type="CDD" id="cd00090">
    <property type="entry name" value="HTH_ARSR"/>
    <property type="match status" value="1"/>
</dbReference>
<dbReference type="PROSITE" id="PS50987">
    <property type="entry name" value="HTH_ARSR_2"/>
    <property type="match status" value="1"/>
</dbReference>